<gene>
    <name evidence="3" type="ORF">NE675_08305</name>
</gene>
<dbReference type="InterPro" id="IPR035922">
    <property type="entry name" value="3H_dom_sf"/>
</dbReference>
<name>A0ABT1ST19_9FIRM</name>
<dbReference type="Gene3D" id="3.30.1340.20">
    <property type="entry name" value="3H domain"/>
    <property type="match status" value="1"/>
</dbReference>
<dbReference type="PANTHER" id="PTHR40068">
    <property type="entry name" value="TRANSCRIPTION REPRESSOR NIAR-RELATED"/>
    <property type="match status" value="1"/>
</dbReference>
<dbReference type="RefSeq" id="WP_062411653.1">
    <property type="nucleotide sequence ID" value="NZ_JAJCIO010000011.1"/>
</dbReference>
<dbReference type="Pfam" id="PF02829">
    <property type="entry name" value="3H"/>
    <property type="match status" value="1"/>
</dbReference>
<dbReference type="InterPro" id="IPR013196">
    <property type="entry name" value="HTH_11"/>
</dbReference>
<dbReference type="SUPFAM" id="SSF46785">
    <property type="entry name" value="Winged helix' DNA-binding domain"/>
    <property type="match status" value="1"/>
</dbReference>
<sequence length="171" mass="18769">MDNTTRREQILQILHESTGAVTGTALAKACNVSRQIIVGDVALLRAQGAGIISTPRGYQLVTPLKKGCTRVFVCCHGMDLMEAELEAIVDNGGIVHNVVIEHEVYGNLEGTLNLHSRRDIQQYLKRMNDSKAEMLSTISGGIHTHLVEANSEEELDAIHKALQDLHVLYSD</sequence>
<proteinExistence type="predicted"/>
<dbReference type="Gene3D" id="1.10.10.10">
    <property type="entry name" value="Winged helix-like DNA-binding domain superfamily/Winged helix DNA-binding domain"/>
    <property type="match status" value="1"/>
</dbReference>
<dbReference type="InterPro" id="IPR036388">
    <property type="entry name" value="WH-like_DNA-bd_sf"/>
</dbReference>
<feature type="domain" description="Helix-turn-helix type 11" evidence="2">
    <location>
        <begin position="6"/>
        <end position="59"/>
    </location>
</feature>
<evidence type="ECO:0000259" key="1">
    <source>
        <dbReference type="Pfam" id="PF02829"/>
    </source>
</evidence>
<evidence type="ECO:0000313" key="3">
    <source>
        <dbReference type="EMBL" id="MCQ5343019.1"/>
    </source>
</evidence>
<dbReference type="PANTHER" id="PTHR40068:SF1">
    <property type="entry name" value="TRANSCRIPTION REPRESSOR NIAR-RELATED"/>
    <property type="match status" value="1"/>
</dbReference>
<accession>A0ABT1ST19</accession>
<dbReference type="PIRSF" id="PIRSF037847">
    <property type="entry name" value="NiaR"/>
    <property type="match status" value="1"/>
</dbReference>
<evidence type="ECO:0000259" key="2">
    <source>
        <dbReference type="Pfam" id="PF08279"/>
    </source>
</evidence>
<keyword evidence="4" id="KW-1185">Reference proteome</keyword>
<dbReference type="Proteomes" id="UP001206692">
    <property type="component" value="Unassembled WGS sequence"/>
</dbReference>
<reference evidence="3 4" key="1">
    <citation type="submission" date="2022-06" db="EMBL/GenBank/DDBJ databases">
        <title>Isolation of gut microbiota from human fecal samples.</title>
        <authorList>
            <person name="Pamer E.G."/>
            <person name="Barat B."/>
            <person name="Waligurski E."/>
            <person name="Medina S."/>
            <person name="Paddock L."/>
            <person name="Mostad J."/>
        </authorList>
    </citation>
    <scope>NUCLEOTIDE SEQUENCE [LARGE SCALE GENOMIC DNA]</scope>
    <source>
        <strain evidence="3 4">DFI.1.1</strain>
    </source>
</reference>
<dbReference type="InterPro" id="IPR026043">
    <property type="entry name" value="NadR"/>
</dbReference>
<comment type="caution">
    <text evidence="3">The sequence shown here is derived from an EMBL/GenBank/DDBJ whole genome shotgun (WGS) entry which is preliminary data.</text>
</comment>
<protein>
    <submittedName>
        <fullName evidence="3">Transcription repressor NadR</fullName>
    </submittedName>
</protein>
<dbReference type="InterPro" id="IPR036390">
    <property type="entry name" value="WH_DNA-bd_sf"/>
</dbReference>
<dbReference type="EMBL" id="JANGEW010000014">
    <property type="protein sequence ID" value="MCQ5343019.1"/>
    <property type="molecule type" value="Genomic_DNA"/>
</dbReference>
<dbReference type="Pfam" id="PF08279">
    <property type="entry name" value="HTH_11"/>
    <property type="match status" value="1"/>
</dbReference>
<dbReference type="SUPFAM" id="SSF75500">
    <property type="entry name" value="Putative transcriptional regulator TM1602, C-terminal domain"/>
    <property type="match status" value="1"/>
</dbReference>
<organism evidence="3 4">
    <name type="scientific">Megasphaera massiliensis</name>
    <dbReference type="NCBI Taxonomy" id="1232428"/>
    <lineage>
        <taxon>Bacteria</taxon>
        <taxon>Bacillati</taxon>
        <taxon>Bacillota</taxon>
        <taxon>Negativicutes</taxon>
        <taxon>Veillonellales</taxon>
        <taxon>Veillonellaceae</taxon>
        <taxon>Megasphaera</taxon>
    </lineage>
</organism>
<dbReference type="InterPro" id="IPR004173">
    <property type="entry name" value="3H_domain"/>
</dbReference>
<evidence type="ECO:0000313" key="4">
    <source>
        <dbReference type="Proteomes" id="UP001206692"/>
    </source>
</evidence>
<feature type="domain" description="3H" evidence="1">
    <location>
        <begin position="72"/>
        <end position="167"/>
    </location>
</feature>